<keyword evidence="5" id="KW-0862">Zinc</keyword>
<evidence type="ECO:0000256" key="6">
    <source>
        <dbReference type="ARBA" id="ARBA00023015"/>
    </source>
</evidence>
<dbReference type="InterPro" id="IPR013087">
    <property type="entry name" value="Znf_C2H2_type"/>
</dbReference>
<dbReference type="PANTHER" id="PTHR15065:SF4">
    <property type="entry name" value="LD18634P"/>
    <property type="match status" value="1"/>
</dbReference>
<evidence type="ECO:0000256" key="3">
    <source>
        <dbReference type="ARBA" id="ARBA00022737"/>
    </source>
</evidence>
<dbReference type="Pfam" id="PF00096">
    <property type="entry name" value="zf-C2H2"/>
    <property type="match status" value="1"/>
</dbReference>
<evidence type="ECO:0000256" key="4">
    <source>
        <dbReference type="ARBA" id="ARBA00022771"/>
    </source>
</evidence>
<keyword evidence="4 9" id="KW-0863">Zinc-finger</keyword>
<comment type="subcellular location">
    <subcellularLocation>
        <location evidence="1">Nucleus</location>
    </subcellularLocation>
</comment>
<keyword evidence="12" id="KW-1185">Reference proteome</keyword>
<dbReference type="PROSITE" id="PS50157">
    <property type="entry name" value="ZINC_FINGER_C2H2_2"/>
    <property type="match status" value="1"/>
</dbReference>
<dbReference type="InterPro" id="IPR042972">
    <property type="entry name" value="INSM1/2"/>
</dbReference>
<gene>
    <name evidence="11" type="ORF">OKIOD_LOCUS13461</name>
</gene>
<evidence type="ECO:0000313" key="11">
    <source>
        <dbReference type="EMBL" id="CAG5110281.1"/>
    </source>
</evidence>
<dbReference type="PANTHER" id="PTHR15065">
    <property type="entry name" value="INSULINOMA-ASSOCIATED 1"/>
    <property type="match status" value="1"/>
</dbReference>
<sequence length="155" mass="17988">MPKRRISSCPLNGVHYFPKRNQNQEIDILTLESSSQPAAKRLKIQSAMIQCKLCEGFFYDPIQLADHKCSCLVAKKYKCKLCEREFSSAANLASHDRWHRQQKRDKHFEGMAFKNGDIRSTAKEISDKKTKSEKSSKSWITIEVLSNLERINDFF</sequence>
<evidence type="ECO:0000256" key="8">
    <source>
        <dbReference type="ARBA" id="ARBA00023242"/>
    </source>
</evidence>
<accession>A0ABN7SZQ8</accession>
<feature type="domain" description="C2H2-type" evidence="10">
    <location>
        <begin position="77"/>
        <end position="104"/>
    </location>
</feature>
<keyword evidence="8" id="KW-0539">Nucleus</keyword>
<keyword evidence="7" id="KW-0804">Transcription</keyword>
<dbReference type="Proteomes" id="UP001158576">
    <property type="component" value="Chromosome 2"/>
</dbReference>
<dbReference type="EMBL" id="OU015567">
    <property type="protein sequence ID" value="CAG5110281.1"/>
    <property type="molecule type" value="Genomic_DNA"/>
</dbReference>
<keyword evidence="2" id="KW-0479">Metal-binding</keyword>
<evidence type="ECO:0000259" key="10">
    <source>
        <dbReference type="PROSITE" id="PS50157"/>
    </source>
</evidence>
<dbReference type="InterPro" id="IPR036236">
    <property type="entry name" value="Znf_C2H2_sf"/>
</dbReference>
<evidence type="ECO:0000256" key="9">
    <source>
        <dbReference type="PROSITE-ProRule" id="PRU00042"/>
    </source>
</evidence>
<reference evidence="11 12" key="1">
    <citation type="submission" date="2021-04" db="EMBL/GenBank/DDBJ databases">
        <authorList>
            <person name="Bliznina A."/>
        </authorList>
    </citation>
    <scope>NUCLEOTIDE SEQUENCE [LARGE SCALE GENOMIC DNA]</scope>
</reference>
<evidence type="ECO:0000256" key="7">
    <source>
        <dbReference type="ARBA" id="ARBA00023163"/>
    </source>
</evidence>
<evidence type="ECO:0000256" key="2">
    <source>
        <dbReference type="ARBA" id="ARBA00022723"/>
    </source>
</evidence>
<proteinExistence type="predicted"/>
<dbReference type="SUPFAM" id="SSF57667">
    <property type="entry name" value="beta-beta-alpha zinc fingers"/>
    <property type="match status" value="1"/>
</dbReference>
<keyword evidence="6" id="KW-0805">Transcription regulation</keyword>
<name>A0ABN7SZQ8_OIKDI</name>
<keyword evidence="3" id="KW-0677">Repeat</keyword>
<dbReference type="Gene3D" id="3.30.160.60">
    <property type="entry name" value="Classic Zinc Finger"/>
    <property type="match status" value="1"/>
</dbReference>
<dbReference type="PROSITE" id="PS00028">
    <property type="entry name" value="ZINC_FINGER_C2H2_1"/>
    <property type="match status" value="1"/>
</dbReference>
<evidence type="ECO:0000256" key="5">
    <source>
        <dbReference type="ARBA" id="ARBA00022833"/>
    </source>
</evidence>
<protein>
    <submittedName>
        <fullName evidence="11">Oidioi.mRNA.OKI2018_I69.chr2.g4696.t1.cds</fullName>
    </submittedName>
</protein>
<organism evidence="11 12">
    <name type="scientific">Oikopleura dioica</name>
    <name type="common">Tunicate</name>
    <dbReference type="NCBI Taxonomy" id="34765"/>
    <lineage>
        <taxon>Eukaryota</taxon>
        <taxon>Metazoa</taxon>
        <taxon>Chordata</taxon>
        <taxon>Tunicata</taxon>
        <taxon>Appendicularia</taxon>
        <taxon>Copelata</taxon>
        <taxon>Oikopleuridae</taxon>
        <taxon>Oikopleura</taxon>
    </lineage>
</organism>
<evidence type="ECO:0000256" key="1">
    <source>
        <dbReference type="ARBA" id="ARBA00004123"/>
    </source>
</evidence>
<evidence type="ECO:0000313" key="12">
    <source>
        <dbReference type="Proteomes" id="UP001158576"/>
    </source>
</evidence>